<dbReference type="SUPFAM" id="SSF52413">
    <property type="entry name" value="UDP-glucose/GDP-mannose dehydrogenase C-terminal domain"/>
    <property type="match status" value="1"/>
</dbReference>
<dbReference type="SMART" id="SM00984">
    <property type="entry name" value="UDPG_MGDP_dh_C"/>
    <property type="match status" value="1"/>
</dbReference>
<dbReference type="GO" id="GO:0051287">
    <property type="term" value="F:NAD binding"/>
    <property type="evidence" value="ECO:0007669"/>
    <property type="project" value="InterPro"/>
</dbReference>
<dbReference type="Pfam" id="PF03720">
    <property type="entry name" value="UDPG_MGDP_dh_C"/>
    <property type="match status" value="1"/>
</dbReference>
<dbReference type="EMBL" id="DTLI01000132">
    <property type="protein sequence ID" value="HHS52216.1"/>
    <property type="molecule type" value="Genomic_DNA"/>
</dbReference>
<comment type="caution">
    <text evidence="5">The sequence shown here is derived from an EMBL/GenBank/DDBJ whole genome shotgun (WGS) entry which is preliminary data.</text>
</comment>
<dbReference type="SUPFAM" id="SSF51735">
    <property type="entry name" value="NAD(P)-binding Rossmann-fold domains"/>
    <property type="match status" value="1"/>
</dbReference>
<dbReference type="GO" id="GO:0016616">
    <property type="term" value="F:oxidoreductase activity, acting on the CH-OH group of donors, NAD or NADP as acceptor"/>
    <property type="evidence" value="ECO:0007669"/>
    <property type="project" value="InterPro"/>
</dbReference>
<dbReference type="InterPro" id="IPR036220">
    <property type="entry name" value="UDP-Glc/GDP-Man_DH_C_sf"/>
</dbReference>
<dbReference type="Gene3D" id="3.40.50.720">
    <property type="entry name" value="NAD(P)-binding Rossmann-like Domain"/>
    <property type="match status" value="2"/>
</dbReference>
<gene>
    <name evidence="5" type="ORF">ENW73_05040</name>
</gene>
<dbReference type="InterPro" id="IPR014027">
    <property type="entry name" value="UDP-Glc/GDP-Man_DH_C"/>
</dbReference>
<dbReference type="NCBIfam" id="TIGR03026">
    <property type="entry name" value="NDP-sugDHase"/>
    <property type="match status" value="1"/>
</dbReference>
<evidence type="ECO:0000259" key="4">
    <source>
        <dbReference type="SMART" id="SM00984"/>
    </source>
</evidence>
<accession>A0A7C6EBP0</accession>
<reference evidence="5" key="1">
    <citation type="journal article" date="2020" name="mSystems">
        <title>Genome- and Community-Level Interaction Insights into Carbon Utilization and Element Cycling Functions of Hydrothermarchaeota in Hydrothermal Sediment.</title>
        <authorList>
            <person name="Zhou Z."/>
            <person name="Liu Y."/>
            <person name="Xu W."/>
            <person name="Pan J."/>
            <person name="Luo Z.H."/>
            <person name="Li M."/>
        </authorList>
    </citation>
    <scope>NUCLEOTIDE SEQUENCE [LARGE SCALE GENOMIC DNA]</scope>
    <source>
        <strain evidence="5">SpSt-876</strain>
    </source>
</reference>
<evidence type="ECO:0000256" key="2">
    <source>
        <dbReference type="ARBA" id="ARBA00023027"/>
    </source>
</evidence>
<dbReference type="PANTHER" id="PTHR43491">
    <property type="entry name" value="UDP-N-ACETYL-D-MANNOSAMINE DEHYDROGENASE"/>
    <property type="match status" value="1"/>
</dbReference>
<dbReference type="InterPro" id="IPR028359">
    <property type="entry name" value="UDP_ManNAc/GlcNAc_DH"/>
</dbReference>
<dbReference type="InterPro" id="IPR036291">
    <property type="entry name" value="NAD(P)-bd_dom_sf"/>
</dbReference>
<organism evidence="5">
    <name type="scientific">candidate division WOR-3 bacterium</name>
    <dbReference type="NCBI Taxonomy" id="2052148"/>
    <lineage>
        <taxon>Bacteria</taxon>
        <taxon>Bacteria division WOR-3</taxon>
    </lineage>
</organism>
<dbReference type="GO" id="GO:0016628">
    <property type="term" value="F:oxidoreductase activity, acting on the CH-CH group of donors, NAD or NADP as acceptor"/>
    <property type="evidence" value="ECO:0007669"/>
    <property type="project" value="InterPro"/>
</dbReference>
<dbReference type="Pfam" id="PF00984">
    <property type="entry name" value="UDPG_MGDP_dh"/>
    <property type="match status" value="1"/>
</dbReference>
<evidence type="ECO:0000313" key="5">
    <source>
        <dbReference type="EMBL" id="HHS52216.1"/>
    </source>
</evidence>
<comment type="similarity">
    <text evidence="3">Belongs to the UDP-glucose/GDP-mannose dehydrogenase family.</text>
</comment>
<keyword evidence="1" id="KW-0560">Oxidoreductase</keyword>
<dbReference type="InterPro" id="IPR014026">
    <property type="entry name" value="UDP-Glc/GDP-Man_DH_dimer"/>
</dbReference>
<dbReference type="InterPro" id="IPR017476">
    <property type="entry name" value="UDP-Glc/GDP-Man"/>
</dbReference>
<protein>
    <submittedName>
        <fullName evidence="5">Nucleotide sugar dehydrogenase</fullName>
    </submittedName>
</protein>
<dbReference type="Pfam" id="PF03721">
    <property type="entry name" value="UDPG_MGDP_dh_N"/>
    <property type="match status" value="1"/>
</dbReference>
<name>A0A7C6EBP0_UNCW3</name>
<dbReference type="PIRSF" id="PIRSF000124">
    <property type="entry name" value="UDPglc_GDPman_dh"/>
    <property type="match status" value="1"/>
</dbReference>
<sequence length="445" mass="49617">MSRKELNLRDKISQRKAKVGIVGLGYVGLPMAIEVAKAGFDVIGVDVDLKKVKAINSGKSYIEDVPSDELEALVNAKKIKAYKNYQVCEQCDIINICVPTPFTKAKDPDISYIIDSGKAIAKYLKPGQLIVLRSTTFPETTEKVLLPILEKTGLKVGKDFYLAFAPERIDPGNKVFTTKNTPVVVGGVTKTCTEIAKLFYATFVDEVITVSNPRVAEMAKLLENIFRSVNIALVNELALLCERMGGIDIWEVVAAAGTKPFGFMSFYPGPGIGGHCILVDPYYLSWKAREYDFHSNFIELAAQTNENMPFKVVDKFLAIMSERDVSVKKATILILGVAFKKNVSDTRNSPAIKVMEILANKVKRIYYNDPYVPKIKVLGRRYESVPLTKELLQKVDCVLILTDHSSYNYDEIIENANLIFDTRNAIKKRGLNHIHTLGFCPTVKD</sequence>
<dbReference type="InterPro" id="IPR008927">
    <property type="entry name" value="6-PGluconate_DH-like_C_sf"/>
</dbReference>
<dbReference type="InterPro" id="IPR001732">
    <property type="entry name" value="UDP-Glc/GDP-Man_DH_N"/>
</dbReference>
<dbReference type="SUPFAM" id="SSF48179">
    <property type="entry name" value="6-phosphogluconate dehydrogenase C-terminal domain-like"/>
    <property type="match status" value="1"/>
</dbReference>
<dbReference type="GO" id="GO:0000271">
    <property type="term" value="P:polysaccharide biosynthetic process"/>
    <property type="evidence" value="ECO:0007669"/>
    <property type="project" value="InterPro"/>
</dbReference>
<evidence type="ECO:0000256" key="1">
    <source>
        <dbReference type="ARBA" id="ARBA00023002"/>
    </source>
</evidence>
<feature type="domain" description="UDP-glucose/GDP-mannose dehydrogenase C-terminal" evidence="4">
    <location>
        <begin position="333"/>
        <end position="428"/>
    </location>
</feature>
<evidence type="ECO:0000256" key="3">
    <source>
        <dbReference type="PIRNR" id="PIRNR000124"/>
    </source>
</evidence>
<keyword evidence="2" id="KW-0520">NAD</keyword>
<proteinExistence type="inferred from homology"/>
<dbReference type="PANTHER" id="PTHR43491:SF1">
    <property type="entry name" value="UDP-N-ACETYL-D-MANNOSAMINE DEHYDROGENASE"/>
    <property type="match status" value="1"/>
</dbReference>
<dbReference type="PIRSF" id="PIRSF500136">
    <property type="entry name" value="UDP_ManNAc_DH"/>
    <property type="match status" value="1"/>
</dbReference>
<dbReference type="AlphaFoldDB" id="A0A7C6EBP0"/>